<dbReference type="PANTHER" id="PTHR47966">
    <property type="entry name" value="BETA-SITE APP-CLEAVING ENZYME, ISOFORM A-RELATED"/>
    <property type="match status" value="1"/>
</dbReference>
<keyword evidence="2 3" id="KW-0064">Aspartyl protease</keyword>
<comment type="similarity">
    <text evidence="1 3">Belongs to the peptidase A1 family.</text>
</comment>
<dbReference type="GO" id="GO:0004190">
    <property type="term" value="F:aspartic-type endopeptidase activity"/>
    <property type="evidence" value="ECO:0007669"/>
    <property type="project" value="UniProtKB-KW"/>
</dbReference>
<reference evidence="7" key="1">
    <citation type="submission" date="2015-05" db="EMBL/GenBank/DDBJ databases">
        <authorList>
            <person name="Fogelqvist Johan"/>
        </authorList>
    </citation>
    <scope>NUCLEOTIDE SEQUENCE [LARGE SCALE GENOMIC DNA]</scope>
</reference>
<accession>A0A0G4KGU6</accession>
<dbReference type="InterPro" id="IPR033121">
    <property type="entry name" value="PEPTIDASE_A1"/>
</dbReference>
<dbReference type="SUPFAM" id="SSF50630">
    <property type="entry name" value="Acid proteases"/>
    <property type="match status" value="1"/>
</dbReference>
<gene>
    <name evidence="6" type="ORF">BN1723_008421</name>
</gene>
<dbReference type="EMBL" id="CVQI01000003">
    <property type="protein sequence ID" value="CRJ89025.1"/>
    <property type="molecule type" value="Genomic_DNA"/>
</dbReference>
<dbReference type="InterPro" id="IPR001461">
    <property type="entry name" value="Aspartic_peptidase_A1"/>
</dbReference>
<dbReference type="PROSITE" id="PS51257">
    <property type="entry name" value="PROKAR_LIPOPROTEIN"/>
    <property type="match status" value="1"/>
</dbReference>
<dbReference type="InterPro" id="IPR001969">
    <property type="entry name" value="Aspartic_peptidase_AS"/>
</dbReference>
<evidence type="ECO:0000256" key="2">
    <source>
        <dbReference type="ARBA" id="ARBA00022750"/>
    </source>
</evidence>
<dbReference type="PANTHER" id="PTHR47966:SF2">
    <property type="entry name" value="ASPERGILLOPEPSIN-1-RELATED"/>
    <property type="match status" value="1"/>
</dbReference>
<keyword evidence="4" id="KW-0732">Signal</keyword>
<name>A0A0G4KGU6_VERLO</name>
<dbReference type="Gene3D" id="2.40.70.10">
    <property type="entry name" value="Acid Proteases"/>
    <property type="match status" value="2"/>
</dbReference>
<dbReference type="PROSITE" id="PS00141">
    <property type="entry name" value="ASP_PROTEASE"/>
    <property type="match status" value="1"/>
</dbReference>
<evidence type="ECO:0000256" key="4">
    <source>
        <dbReference type="SAM" id="SignalP"/>
    </source>
</evidence>
<dbReference type="InterPro" id="IPR021109">
    <property type="entry name" value="Peptidase_aspartic_dom_sf"/>
</dbReference>
<proteinExistence type="inferred from homology"/>
<keyword evidence="3" id="KW-0378">Hydrolase</keyword>
<feature type="chain" id="PRO_5002565152" description="Peptidase A1 domain-containing protein" evidence="4">
    <location>
        <begin position="24"/>
        <end position="495"/>
    </location>
</feature>
<feature type="signal peptide" evidence="4">
    <location>
        <begin position="1"/>
        <end position="23"/>
    </location>
</feature>
<dbReference type="Pfam" id="PF00026">
    <property type="entry name" value="Asp"/>
    <property type="match status" value="2"/>
</dbReference>
<evidence type="ECO:0000313" key="6">
    <source>
        <dbReference type="EMBL" id="CRJ89025.1"/>
    </source>
</evidence>
<evidence type="ECO:0000256" key="3">
    <source>
        <dbReference type="RuleBase" id="RU000454"/>
    </source>
</evidence>
<feature type="domain" description="Peptidase A1" evidence="5">
    <location>
        <begin position="92"/>
        <end position="467"/>
    </location>
</feature>
<evidence type="ECO:0000313" key="7">
    <source>
        <dbReference type="Proteomes" id="UP000045706"/>
    </source>
</evidence>
<sequence>MGSFRVALATASVASCLVQAAAAMPKLEDRGIEARISVTDRTGLHKEVWGATAFAATYARWSKQVPQSLRKYVKWSEDPATLEAESILDIFFVSELKVGSAREPINLILDTGWIKAGDTSGNSVAYHPEKSETAIEIEDSEFRIHYADGDFAWGSVWLDTLELSPTLIVPNTSIGAATYMSDRLRADSVTTGLMGISKALEATTRPPTPTIIETLSLHLAPDQRFIGVDLRANSSAGQYTFGALPTRLYTSADVRWAAPVPDSGHWDFGVSRFRLGAMAPDVWVKRPFYTFGALPTRLYTSADVRWAAPVPASGHWDFGVSRFRLGAMAPDVWVKRPFVATADTGTTLLMLPRNVVEVYYSALPAAHKADEYGGAWVFPCADEAPDFEFWVGDGDGEDDGYRGRVPGAYVRYAPASHDDPDTCFGGIQDVELMLEGVEDKPDAIFGDVALKSMFVAFDIEEGRVGFADKELEVCSFDRSCQGNPLDAGELKGWGQ</sequence>
<dbReference type="GO" id="GO:0006508">
    <property type="term" value="P:proteolysis"/>
    <property type="evidence" value="ECO:0007669"/>
    <property type="project" value="UniProtKB-KW"/>
</dbReference>
<dbReference type="PROSITE" id="PS51767">
    <property type="entry name" value="PEPTIDASE_A1"/>
    <property type="match status" value="1"/>
</dbReference>
<dbReference type="AlphaFoldDB" id="A0A0G4KGU6"/>
<keyword evidence="3" id="KW-0645">Protease</keyword>
<dbReference type="PRINTS" id="PR00792">
    <property type="entry name" value="PEPSIN"/>
</dbReference>
<organism evidence="6 7">
    <name type="scientific">Verticillium longisporum</name>
    <name type="common">Verticillium dahliae var. longisporum</name>
    <dbReference type="NCBI Taxonomy" id="100787"/>
    <lineage>
        <taxon>Eukaryota</taxon>
        <taxon>Fungi</taxon>
        <taxon>Dikarya</taxon>
        <taxon>Ascomycota</taxon>
        <taxon>Pezizomycotina</taxon>
        <taxon>Sordariomycetes</taxon>
        <taxon>Hypocreomycetidae</taxon>
        <taxon>Glomerellales</taxon>
        <taxon>Plectosphaerellaceae</taxon>
        <taxon>Verticillium</taxon>
    </lineage>
</organism>
<dbReference type="Proteomes" id="UP000045706">
    <property type="component" value="Unassembled WGS sequence"/>
</dbReference>
<evidence type="ECO:0000256" key="1">
    <source>
        <dbReference type="ARBA" id="ARBA00007447"/>
    </source>
</evidence>
<protein>
    <recommendedName>
        <fullName evidence="5">Peptidase A1 domain-containing protein</fullName>
    </recommendedName>
</protein>
<evidence type="ECO:0000259" key="5">
    <source>
        <dbReference type="PROSITE" id="PS51767"/>
    </source>
</evidence>